<name>A0A7S1GXN2_HEMAN</name>
<evidence type="ECO:0000256" key="2">
    <source>
        <dbReference type="SAM" id="SignalP"/>
    </source>
</evidence>
<accession>A0A7S1GXN2</accession>
<gene>
    <name evidence="3" type="ORF">HAND00432_LOCUS9246</name>
</gene>
<dbReference type="InterPro" id="IPR011060">
    <property type="entry name" value="RibuloseP-bd_barrel"/>
</dbReference>
<proteinExistence type="predicted"/>
<dbReference type="EMBL" id="HBFX01015325">
    <property type="protein sequence ID" value="CAD8954708.1"/>
    <property type="molecule type" value="Transcribed_RNA"/>
</dbReference>
<evidence type="ECO:0000313" key="3">
    <source>
        <dbReference type="EMBL" id="CAD8954708.1"/>
    </source>
</evidence>
<feature type="signal peptide" evidence="2">
    <location>
        <begin position="1"/>
        <end position="17"/>
    </location>
</feature>
<reference evidence="3" key="1">
    <citation type="submission" date="2021-01" db="EMBL/GenBank/DDBJ databases">
        <authorList>
            <person name="Corre E."/>
            <person name="Pelletier E."/>
            <person name="Niang G."/>
            <person name="Scheremetjew M."/>
            <person name="Finn R."/>
            <person name="Kale V."/>
            <person name="Holt S."/>
            <person name="Cochrane G."/>
            <person name="Meng A."/>
            <person name="Brown T."/>
            <person name="Cohen L."/>
        </authorList>
    </citation>
    <scope>NUCLEOTIDE SEQUENCE</scope>
    <source>
        <strain evidence="3">CCMP644</strain>
    </source>
</reference>
<dbReference type="SUPFAM" id="SSF51366">
    <property type="entry name" value="Ribulose-phoshate binding barrel"/>
    <property type="match status" value="1"/>
</dbReference>
<feature type="region of interest" description="Disordered" evidence="1">
    <location>
        <begin position="329"/>
        <end position="369"/>
    </location>
</feature>
<dbReference type="AlphaFoldDB" id="A0A7S1GXN2"/>
<dbReference type="Gene3D" id="3.20.20.70">
    <property type="entry name" value="Aldolase class I"/>
    <property type="match status" value="1"/>
</dbReference>
<dbReference type="InterPro" id="IPR013785">
    <property type="entry name" value="Aldolase_TIM"/>
</dbReference>
<protein>
    <recommendedName>
        <fullName evidence="4">Indole-3-glycerol-phosphate synthase</fullName>
    </recommendedName>
</protein>
<evidence type="ECO:0000256" key="1">
    <source>
        <dbReference type="SAM" id="MobiDB-lite"/>
    </source>
</evidence>
<sequence>MIRPAVVLLSCAGFASAFTLVPSGPAATLRTSQAALCRSARRPPSSSSHVLTTVMAVDADAVKALVDKAEAADGPGTAPKKVSKALKKPTGALTVVIEYKNTEGNGKEGSLDFEGFSTNIRKDKAACVVADISTERGLAELEVLFKEQSKAKGNFPGPCPLIASGDITTLEMAAKAKAAGADGVYVPFSAAEGLLGGCHAIGLEVIVEVESESEVEAAIAFGAKMLCVAKGEDADGQVAMRGEIPKDVVALAALPGRAFGGPAALFEKEEAETAEDEDVAEILQAGFKLRDAKFNGIVVKEACTNADDREETTYARWLSSQLNSKRSNAYQHLAKVSSPLGTGRPPAPPGGLASVLPGSRPAYQGGRPG</sequence>
<evidence type="ECO:0008006" key="4">
    <source>
        <dbReference type="Google" id="ProtNLM"/>
    </source>
</evidence>
<keyword evidence="2" id="KW-0732">Signal</keyword>
<organism evidence="3">
    <name type="scientific">Hemiselmis andersenii</name>
    <name type="common">Cryptophyte alga</name>
    <dbReference type="NCBI Taxonomy" id="464988"/>
    <lineage>
        <taxon>Eukaryota</taxon>
        <taxon>Cryptophyceae</taxon>
        <taxon>Cryptomonadales</taxon>
        <taxon>Hemiselmidaceae</taxon>
        <taxon>Hemiselmis</taxon>
    </lineage>
</organism>
<feature type="chain" id="PRO_5031353334" description="Indole-3-glycerol-phosphate synthase" evidence="2">
    <location>
        <begin position="18"/>
        <end position="369"/>
    </location>
</feature>